<dbReference type="Pfam" id="PF04230">
    <property type="entry name" value="PS_pyruv_trans"/>
    <property type="match status" value="1"/>
</dbReference>
<evidence type="ECO:0000313" key="3">
    <source>
        <dbReference type="Proteomes" id="UP000285832"/>
    </source>
</evidence>
<evidence type="ECO:0000259" key="1">
    <source>
        <dbReference type="Pfam" id="PF04230"/>
    </source>
</evidence>
<protein>
    <submittedName>
        <fullName evidence="2">Polysaccharide pyruvyl transferase family protein</fullName>
    </submittedName>
</protein>
<dbReference type="RefSeq" id="WP_118279393.1">
    <property type="nucleotide sequence ID" value="NZ_JAQDJO010000042.1"/>
</dbReference>
<dbReference type="AlphaFoldDB" id="A0A415CW84"/>
<organism evidence="2 3">
    <name type="scientific">[Ruminococcus] lactaris</name>
    <dbReference type="NCBI Taxonomy" id="46228"/>
    <lineage>
        <taxon>Bacteria</taxon>
        <taxon>Bacillati</taxon>
        <taxon>Bacillota</taxon>
        <taxon>Clostridia</taxon>
        <taxon>Lachnospirales</taxon>
        <taxon>Lachnospiraceae</taxon>
        <taxon>Mediterraneibacter</taxon>
    </lineage>
</organism>
<dbReference type="EMBL" id="QRMI01000041">
    <property type="protein sequence ID" value="RHJ58016.1"/>
    <property type="molecule type" value="Genomic_DNA"/>
</dbReference>
<comment type="caution">
    <text evidence="2">The sequence shown here is derived from an EMBL/GenBank/DDBJ whole genome shotgun (WGS) entry which is preliminary data.</text>
</comment>
<dbReference type="Proteomes" id="UP000285832">
    <property type="component" value="Unassembled WGS sequence"/>
</dbReference>
<name>A0A415CW84_9FIRM</name>
<dbReference type="InterPro" id="IPR007345">
    <property type="entry name" value="Polysacch_pyruvyl_Trfase"/>
</dbReference>
<feature type="domain" description="Polysaccharide pyruvyl transferase" evidence="1">
    <location>
        <begin position="14"/>
        <end position="311"/>
    </location>
</feature>
<dbReference type="GO" id="GO:0016740">
    <property type="term" value="F:transferase activity"/>
    <property type="evidence" value="ECO:0007669"/>
    <property type="project" value="UniProtKB-KW"/>
</dbReference>
<keyword evidence="2" id="KW-0808">Transferase</keyword>
<gene>
    <name evidence="2" type="ORF">DW116_12220</name>
</gene>
<evidence type="ECO:0000313" key="2">
    <source>
        <dbReference type="EMBL" id="RHJ58016.1"/>
    </source>
</evidence>
<reference evidence="2 3" key="1">
    <citation type="submission" date="2018-08" db="EMBL/GenBank/DDBJ databases">
        <title>A genome reference for cultivated species of the human gut microbiota.</title>
        <authorList>
            <person name="Zou Y."/>
            <person name="Xue W."/>
            <person name="Luo G."/>
        </authorList>
    </citation>
    <scope>NUCLEOTIDE SEQUENCE [LARGE SCALE GENOMIC DNA]</scope>
    <source>
        <strain evidence="2 3">AM09-9</strain>
    </source>
</reference>
<accession>A0A415CW84</accession>
<sequence length="374" mass="44121">MDKIATITFHRAHNFGSVLQTYALQEYICKMYKECNKEIQYQVIDFCSNEQKDLYSVFKPNVSWKNVIKNIITIPYAKKLQIKHRKFETFIEEEFNLTKKYCEERELLENPPVADYYISGSDQLWNVRTLDFSDVYYLNFVKSGKKLSYAASFGPLKIDWQHYDKEKYSHLLNDYDAISVRELGSKRNVEYLTGKQCQVNIDPTLLLSCNEWRKIQSNADYNNGQYILLYCLEPTKKQLEIANAISGKLKLPIVILRYNNKNDMINQYVKKYESGPKDFLAYIDHAALVLSSSFHGTAYSLIYHKSFYVFDGMKDNRISEILRKTEMTERSIDSIKDIERVTLKPVDREKIDIVLAEERKRSKLYFQKVLQLKK</sequence>
<proteinExistence type="predicted"/>